<comment type="caution">
    <text evidence="1">The sequence shown here is derived from an EMBL/GenBank/DDBJ whole genome shotgun (WGS) entry which is preliminary data.</text>
</comment>
<gene>
    <name evidence="1" type="ORF">L6452_01258</name>
</gene>
<organism evidence="1 2">
    <name type="scientific">Arctium lappa</name>
    <name type="common">Greater burdock</name>
    <name type="synonym">Lappa major</name>
    <dbReference type="NCBI Taxonomy" id="4217"/>
    <lineage>
        <taxon>Eukaryota</taxon>
        <taxon>Viridiplantae</taxon>
        <taxon>Streptophyta</taxon>
        <taxon>Embryophyta</taxon>
        <taxon>Tracheophyta</taxon>
        <taxon>Spermatophyta</taxon>
        <taxon>Magnoliopsida</taxon>
        <taxon>eudicotyledons</taxon>
        <taxon>Gunneridae</taxon>
        <taxon>Pentapetalae</taxon>
        <taxon>asterids</taxon>
        <taxon>campanulids</taxon>
        <taxon>Asterales</taxon>
        <taxon>Asteraceae</taxon>
        <taxon>Carduoideae</taxon>
        <taxon>Cardueae</taxon>
        <taxon>Arctiinae</taxon>
        <taxon>Arctium</taxon>
    </lineage>
</organism>
<reference evidence="2" key="1">
    <citation type="journal article" date="2022" name="Mol. Ecol. Resour.">
        <title>The genomes of chicory, endive, great burdock and yacon provide insights into Asteraceae palaeo-polyploidization history and plant inulin production.</title>
        <authorList>
            <person name="Fan W."/>
            <person name="Wang S."/>
            <person name="Wang H."/>
            <person name="Wang A."/>
            <person name="Jiang F."/>
            <person name="Liu H."/>
            <person name="Zhao H."/>
            <person name="Xu D."/>
            <person name="Zhang Y."/>
        </authorList>
    </citation>
    <scope>NUCLEOTIDE SEQUENCE [LARGE SCALE GENOMIC DNA]</scope>
    <source>
        <strain evidence="2">cv. Niubang</strain>
    </source>
</reference>
<protein>
    <submittedName>
        <fullName evidence="1">Uncharacterized protein</fullName>
    </submittedName>
</protein>
<name>A0ACB9FGL8_ARCLA</name>
<evidence type="ECO:0000313" key="1">
    <source>
        <dbReference type="EMBL" id="KAI3770136.1"/>
    </source>
</evidence>
<dbReference type="Proteomes" id="UP001055879">
    <property type="component" value="Linkage Group LG01"/>
</dbReference>
<sequence length="245" mass="26705">MLPPLSRCVSSGDLPSPAVSPPVLPPAVSPTVLPPTGEIPHGDLPSREIYELEVDFKRYWEEFRASTLEKGNYNANLTQKYGDDATSHPIIDEELWQHVVGGSKKGRTCSFGNTRDPNLVLTGESSSGYSSGASSSDAKELQQRVIVLLIKRVEKVTLVTVLEFNAAQREIQETFPMSLIAWEASPQHCLAVSDIPFSSSLGGALISRTLGLLTCCEDFMGQQIGETEWAGTTNQAKTHPRSRPH</sequence>
<reference evidence="1 2" key="2">
    <citation type="journal article" date="2022" name="Mol. Ecol. Resour.">
        <title>The genomes of chicory, endive, great burdock and yacon provide insights into Asteraceae paleo-polyploidization history and plant inulin production.</title>
        <authorList>
            <person name="Fan W."/>
            <person name="Wang S."/>
            <person name="Wang H."/>
            <person name="Wang A."/>
            <person name="Jiang F."/>
            <person name="Liu H."/>
            <person name="Zhao H."/>
            <person name="Xu D."/>
            <person name="Zhang Y."/>
        </authorList>
    </citation>
    <scope>NUCLEOTIDE SEQUENCE [LARGE SCALE GENOMIC DNA]</scope>
    <source>
        <strain evidence="2">cv. Niubang</strain>
    </source>
</reference>
<dbReference type="EMBL" id="CM042047">
    <property type="protein sequence ID" value="KAI3770136.1"/>
    <property type="molecule type" value="Genomic_DNA"/>
</dbReference>
<evidence type="ECO:0000313" key="2">
    <source>
        <dbReference type="Proteomes" id="UP001055879"/>
    </source>
</evidence>
<accession>A0ACB9FGL8</accession>
<keyword evidence="2" id="KW-1185">Reference proteome</keyword>
<proteinExistence type="predicted"/>